<sequence>MHLLFGRFIGGSSKEGENTSSSLVTIGGTGSNSTNKNKVQTKDGPFKRRHDNNLAEEPVLWPEPYINEQSTVVKRTVYAKDVGPEAISLDSIAGEIVHNSDIDNAPTRLVHPTKSILNNISMYLCKLNRTAEEKEQGKLRRVVFLNWDARLVEMTIQRLGLK</sequence>
<evidence type="ECO:0000313" key="3">
    <source>
        <dbReference type="Proteomes" id="UP000287124"/>
    </source>
</evidence>
<name>A0A430LV86_9HYPO</name>
<evidence type="ECO:0000256" key="1">
    <source>
        <dbReference type="SAM" id="MobiDB-lite"/>
    </source>
</evidence>
<feature type="region of interest" description="Disordered" evidence="1">
    <location>
        <begin position="14"/>
        <end position="50"/>
    </location>
</feature>
<keyword evidence="3" id="KW-1185">Reference proteome</keyword>
<proteinExistence type="predicted"/>
<reference evidence="2 3" key="1">
    <citation type="submission" date="2017-06" db="EMBL/GenBank/DDBJ databases">
        <title>Comparative genomic analysis of Ambrosia Fusariam Clade fungi.</title>
        <authorList>
            <person name="Stajich J.E."/>
            <person name="Carrillo J."/>
            <person name="Kijimoto T."/>
            <person name="Eskalen A."/>
            <person name="O'Donnell K."/>
            <person name="Kasson M."/>
        </authorList>
    </citation>
    <scope>NUCLEOTIDE SEQUENCE [LARGE SCALE GENOMIC DNA]</scope>
    <source>
        <strain evidence="2 3">UCR1854</strain>
    </source>
</reference>
<accession>A0A430LV86</accession>
<dbReference type="EMBL" id="MIKF01000071">
    <property type="protein sequence ID" value="RTE79645.1"/>
    <property type="molecule type" value="Genomic_DNA"/>
</dbReference>
<protein>
    <submittedName>
        <fullName evidence="2">Uncharacterized protein</fullName>
    </submittedName>
</protein>
<organism evidence="2 3">
    <name type="scientific">Fusarium euwallaceae</name>
    <dbReference type="NCBI Taxonomy" id="1147111"/>
    <lineage>
        <taxon>Eukaryota</taxon>
        <taxon>Fungi</taxon>
        <taxon>Dikarya</taxon>
        <taxon>Ascomycota</taxon>
        <taxon>Pezizomycotina</taxon>
        <taxon>Sordariomycetes</taxon>
        <taxon>Hypocreomycetidae</taxon>
        <taxon>Hypocreales</taxon>
        <taxon>Nectriaceae</taxon>
        <taxon>Fusarium</taxon>
        <taxon>Fusarium solani species complex</taxon>
    </lineage>
</organism>
<gene>
    <name evidence="2" type="ORF">BHE90_005899</name>
</gene>
<dbReference type="AlphaFoldDB" id="A0A430LV86"/>
<dbReference type="Proteomes" id="UP000287124">
    <property type="component" value="Unassembled WGS sequence"/>
</dbReference>
<comment type="caution">
    <text evidence="2">The sequence shown here is derived from an EMBL/GenBank/DDBJ whole genome shotgun (WGS) entry which is preliminary data.</text>
</comment>
<evidence type="ECO:0000313" key="2">
    <source>
        <dbReference type="EMBL" id="RTE79645.1"/>
    </source>
</evidence>